<organism evidence="2 3">
    <name type="scientific">Paracoccus onchidii</name>
    <dbReference type="NCBI Taxonomy" id="3017813"/>
    <lineage>
        <taxon>Bacteria</taxon>
        <taxon>Pseudomonadati</taxon>
        <taxon>Pseudomonadota</taxon>
        <taxon>Alphaproteobacteria</taxon>
        <taxon>Rhodobacterales</taxon>
        <taxon>Paracoccaceae</taxon>
        <taxon>Paracoccus</taxon>
    </lineage>
</organism>
<name>A0ABT4ZIP2_9RHOB</name>
<proteinExistence type="predicted"/>
<feature type="domain" description="Glycosyltransferase 61 catalytic" evidence="1">
    <location>
        <begin position="135"/>
        <end position="298"/>
    </location>
</feature>
<dbReference type="EMBL" id="JAQBIE010000029">
    <property type="protein sequence ID" value="MDB6179234.1"/>
    <property type="molecule type" value="Genomic_DNA"/>
</dbReference>
<evidence type="ECO:0000313" key="2">
    <source>
        <dbReference type="EMBL" id="MDB6179234.1"/>
    </source>
</evidence>
<accession>A0ABT4ZIP2</accession>
<comment type="caution">
    <text evidence="2">The sequence shown here is derived from an EMBL/GenBank/DDBJ whole genome shotgun (WGS) entry which is preliminary data.</text>
</comment>
<dbReference type="InterPro" id="IPR049625">
    <property type="entry name" value="Glyco_transf_61_cat"/>
</dbReference>
<dbReference type="Proteomes" id="UP001165641">
    <property type="component" value="Unassembled WGS sequence"/>
</dbReference>
<protein>
    <submittedName>
        <fullName evidence="2">Glycosyltransferase family 61 protein</fullName>
    </submittedName>
</protein>
<evidence type="ECO:0000259" key="1">
    <source>
        <dbReference type="Pfam" id="PF04577"/>
    </source>
</evidence>
<reference evidence="2" key="1">
    <citation type="submission" date="2022-12" db="EMBL/GenBank/DDBJ databases">
        <title>Paracoccus onchidii sp. nov., isolated from a marine invertebrate from the South China Sea.</title>
        <authorList>
            <person name="Xu S."/>
            <person name="Liu Z."/>
            <person name="Xu Y."/>
        </authorList>
    </citation>
    <scope>NUCLEOTIDE SEQUENCE</scope>
    <source>
        <strain evidence="2">Z330</strain>
    </source>
</reference>
<gene>
    <name evidence="2" type="ORF">PAF17_17220</name>
</gene>
<dbReference type="RefSeq" id="WP_271890337.1">
    <property type="nucleotide sequence ID" value="NZ_JAQBIE010000029.1"/>
</dbReference>
<evidence type="ECO:0000313" key="3">
    <source>
        <dbReference type="Proteomes" id="UP001165641"/>
    </source>
</evidence>
<dbReference type="Pfam" id="PF04577">
    <property type="entry name" value="Glyco_transf_61"/>
    <property type="match status" value="1"/>
</dbReference>
<sequence>MLDLFRPFNARFRKIARLQHRDFFDGAVETWELAPAETLQYQSSFHLPGQVERIRASVFAPLPDTIEALTRAGLTHEGPTRAWRLENVDLIDGVLYHNGGEYHLHKRKHPLSLGRRPQSRASGVLYETWATNRWFGSWLMDACVAYDLAAGIGQPVTTMPRSMPGAHQAEYETLIGMAPIHLDGDIHFDELVMLDDLANNSHKGGRARALRNTLVRGREPEPVPGVFLLRGQAGDQRLLTNEQELAALLERERGFKVIDPLSVSVDELIDACAAAKAIVGVEGSHLVHGLTVAPEGAAIVPIQPPERVAATLKQQSDRLGQRFGLLVAEGSHDIFHLRSDELLATLDLFD</sequence>
<keyword evidence="3" id="KW-1185">Reference proteome</keyword>